<proteinExistence type="predicted"/>
<evidence type="ECO:0000259" key="1">
    <source>
        <dbReference type="Pfam" id="PF13924"/>
    </source>
</evidence>
<dbReference type="Proteomes" id="UP000487268">
    <property type="component" value="Unassembled WGS sequence"/>
</dbReference>
<organism evidence="2 3">
    <name type="scientific">Actinomadura macrotermitis</name>
    <dbReference type="NCBI Taxonomy" id="2585200"/>
    <lineage>
        <taxon>Bacteria</taxon>
        <taxon>Bacillati</taxon>
        <taxon>Actinomycetota</taxon>
        <taxon>Actinomycetes</taxon>
        <taxon>Streptosporangiales</taxon>
        <taxon>Thermomonosporaceae</taxon>
        <taxon>Actinomadura</taxon>
    </lineage>
</organism>
<dbReference type="RefSeq" id="WP_328594559.1">
    <property type="nucleotide sequence ID" value="NZ_WEGH01000003.1"/>
</dbReference>
<keyword evidence="3" id="KW-1185">Reference proteome</keyword>
<gene>
    <name evidence="2" type="ORF">ACRB68_43670</name>
</gene>
<comment type="caution">
    <text evidence="2">The sequence shown here is derived from an EMBL/GenBank/DDBJ whole genome shotgun (WGS) entry which is preliminary data.</text>
</comment>
<protein>
    <recommendedName>
        <fullName evidence="1">Lipocalin-like domain-containing protein</fullName>
    </recommendedName>
</protein>
<name>A0A7K0BYM1_9ACTN</name>
<reference evidence="2 3" key="1">
    <citation type="submission" date="2019-10" db="EMBL/GenBank/DDBJ databases">
        <title>Actinomadura rubteroloni sp. nov. and Actinomadura macrotermitis sp. nov., isolated from the gut of fungus growing-termite Macrotermes natalensis.</title>
        <authorList>
            <person name="Benndorf R."/>
            <person name="Martin K."/>
            <person name="Kuefner M."/>
            <person name="De Beer W."/>
            <person name="Kaster A.-K."/>
            <person name="Vollmers J."/>
            <person name="Poulsen M."/>
            <person name="Beemelmanns C."/>
        </authorList>
    </citation>
    <scope>NUCLEOTIDE SEQUENCE [LARGE SCALE GENOMIC DNA]</scope>
    <source>
        <strain evidence="2 3">RB68</strain>
    </source>
</reference>
<feature type="domain" description="Lipocalin-like" evidence="1">
    <location>
        <begin position="56"/>
        <end position="121"/>
    </location>
</feature>
<accession>A0A7K0BYM1</accession>
<dbReference type="AlphaFoldDB" id="A0A7K0BYM1"/>
<dbReference type="EMBL" id="WEGH01000003">
    <property type="protein sequence ID" value="MQY06279.1"/>
    <property type="molecule type" value="Genomic_DNA"/>
</dbReference>
<dbReference type="Pfam" id="PF13924">
    <property type="entry name" value="Lipocalin_5"/>
    <property type="match status" value="1"/>
</dbReference>
<evidence type="ECO:0000313" key="3">
    <source>
        <dbReference type="Proteomes" id="UP000487268"/>
    </source>
</evidence>
<dbReference type="InterPro" id="IPR024311">
    <property type="entry name" value="Lipocalin-like"/>
</dbReference>
<sequence length="124" mass="13597">MAAAADLAGHWLLIAMLEYDPAGRPHDGPLGPRPRGSLYYGRDGYMSVHLSGDQGYIGYTGTWRLSPDGGRVTHTVLVSSDPAWDGTDQHREVVLDGGRLVLVRRDTVGGRPFRAALTWDRDPR</sequence>
<evidence type="ECO:0000313" key="2">
    <source>
        <dbReference type="EMBL" id="MQY06279.1"/>
    </source>
</evidence>